<organism evidence="1 2">
    <name type="scientific">Rhizobium ruizarguesonis</name>
    <dbReference type="NCBI Taxonomy" id="2081791"/>
    <lineage>
        <taxon>Bacteria</taxon>
        <taxon>Pseudomonadati</taxon>
        <taxon>Pseudomonadota</taxon>
        <taxon>Alphaproteobacteria</taxon>
        <taxon>Hyphomicrobiales</taxon>
        <taxon>Rhizobiaceae</taxon>
        <taxon>Rhizobium/Agrobacterium group</taxon>
        <taxon>Rhizobium</taxon>
    </lineage>
</organism>
<name>A0ACD5EGT6_9HYPH</name>
<evidence type="ECO:0000313" key="1">
    <source>
        <dbReference type="EMBL" id="XKM38346.1"/>
    </source>
</evidence>
<dbReference type="EMBL" id="CP171851">
    <property type="protein sequence ID" value="XKM38346.1"/>
    <property type="molecule type" value="Genomic_DNA"/>
</dbReference>
<keyword evidence="1" id="KW-0614">Plasmid</keyword>
<gene>
    <name evidence="1" type="ORF">A4U53_004985</name>
</gene>
<proteinExistence type="predicted"/>
<reference evidence="1" key="1">
    <citation type="submission" date="2024-10" db="EMBL/GenBank/DDBJ databases">
        <title>Strain of Rhizobium-related bacteria isolated fromm roots of Vavilovia formosa.</title>
        <authorList>
            <person name="Kimeklis A."/>
            <person name="Afonin A."/>
        </authorList>
    </citation>
    <scope>NUCLEOTIDE SEQUENCE</scope>
    <source>
        <strain evidence="1">Vaf-46</strain>
    </source>
</reference>
<geneLocation type="plasmid" evidence="1 2">
    <name>unnamed5</name>
</geneLocation>
<evidence type="ECO:0000313" key="2">
    <source>
        <dbReference type="Proteomes" id="UP000078465"/>
    </source>
</evidence>
<accession>A0ACD5EGT6</accession>
<dbReference type="Proteomes" id="UP000078465">
    <property type="component" value="Plasmid unnamed5"/>
</dbReference>
<protein>
    <submittedName>
        <fullName evidence="1">Uncharacterized protein</fullName>
    </submittedName>
</protein>
<sequence length="99" mass="11122">MTGSIENPGYLVRCIDVGNRPIGDPLDIWGRYLVARIFRLQEASKQDNGCQAMRHGVWAFGRHGQPRKSCCSANVALAAFRCKAREREKMPFGLDKLIT</sequence>